<dbReference type="RefSeq" id="WP_163200169.1">
    <property type="nucleotide sequence ID" value="NZ_WHZU01000021.1"/>
</dbReference>
<comment type="caution">
    <text evidence="2">The sequence shown here is derived from an EMBL/GenBank/DDBJ whole genome shotgun (WGS) entry which is preliminary data.</text>
</comment>
<dbReference type="Gene3D" id="3.40.960.10">
    <property type="entry name" value="VSR Endonuclease"/>
    <property type="match status" value="1"/>
</dbReference>
<evidence type="ECO:0000256" key="1">
    <source>
        <dbReference type="SAM" id="MobiDB-lite"/>
    </source>
</evidence>
<dbReference type="SUPFAM" id="SSF52980">
    <property type="entry name" value="Restriction endonuclease-like"/>
    <property type="match status" value="1"/>
</dbReference>
<organism evidence="2 3">
    <name type="scientific">Bifidobacterium saimiriisciurei</name>
    <dbReference type="NCBI Taxonomy" id="2661627"/>
    <lineage>
        <taxon>Bacteria</taxon>
        <taxon>Bacillati</taxon>
        <taxon>Actinomycetota</taxon>
        <taxon>Actinomycetes</taxon>
        <taxon>Bifidobacteriales</taxon>
        <taxon>Bifidobacteriaceae</taxon>
        <taxon>Bifidobacterium</taxon>
    </lineage>
</organism>
<feature type="compositionally biased region" description="Polar residues" evidence="1">
    <location>
        <begin position="28"/>
        <end position="37"/>
    </location>
</feature>
<sequence>MQSSGDDSGRKTRTNTDVTAVNHVNRMGHTNRTNPANQAELANPTNPATPTNPITRAFNPQHSRTGTDDSHAAGAMSETLAMKRQNTLQRCIEETKNGKRKILFGLTTALELQMVPVPEQCRLDTDRLHSVASTRGRRMNSKAKISHIWAEFDGASQIRLSPSIYVLDLVHTWAQMARFVDLEQFIVLTDAVIFRMMVDGGRDPLQRMREFLEQSSPFAGKLFCRMALRMARENVYSPQETICRLALVCHGIPCPETNYVVPGMTFRSGAAMTVDMAWPEAHVAVEYDGDHHRTDKRQWRRDQEKRERLRLHGWIVFVVTADALKDAESRAYFAFQVARLLISQGARVDFLIEARPLSKMCRLPR</sequence>
<feature type="region of interest" description="Disordered" evidence="1">
    <location>
        <begin position="27"/>
        <end position="52"/>
    </location>
</feature>
<feature type="compositionally biased region" description="Low complexity" evidence="1">
    <location>
        <begin position="42"/>
        <end position="52"/>
    </location>
</feature>
<proteinExistence type="predicted"/>
<reference evidence="2 3" key="1">
    <citation type="submission" date="2019-10" db="EMBL/GenBank/DDBJ databases">
        <title>Bifidobacterium from non-human primates.</title>
        <authorList>
            <person name="Modesto M."/>
        </authorList>
    </citation>
    <scope>NUCLEOTIDE SEQUENCE [LARGE SCALE GENOMIC DNA]</scope>
    <source>
        <strain evidence="2 3">SMA1</strain>
    </source>
</reference>
<evidence type="ECO:0000313" key="2">
    <source>
        <dbReference type="EMBL" id="NEH12422.1"/>
    </source>
</evidence>
<accession>A0ABX0CJI9</accession>
<evidence type="ECO:0000313" key="3">
    <source>
        <dbReference type="Proteomes" id="UP000475155"/>
    </source>
</evidence>
<gene>
    <name evidence="2" type="ORF">GFD18_10120</name>
</gene>
<evidence type="ECO:0008006" key="4">
    <source>
        <dbReference type="Google" id="ProtNLM"/>
    </source>
</evidence>
<dbReference type="Proteomes" id="UP000475155">
    <property type="component" value="Unassembled WGS sequence"/>
</dbReference>
<dbReference type="EMBL" id="WHZU01000021">
    <property type="protein sequence ID" value="NEH12422.1"/>
    <property type="molecule type" value="Genomic_DNA"/>
</dbReference>
<name>A0ABX0CJI9_9BIFI</name>
<protein>
    <recommendedName>
        <fullName evidence="4">DUF559 domain-containing protein</fullName>
    </recommendedName>
</protein>
<dbReference type="InterPro" id="IPR011335">
    <property type="entry name" value="Restrct_endonuc-II-like"/>
</dbReference>
<keyword evidence="3" id="KW-1185">Reference proteome</keyword>